<feature type="signal peptide" evidence="2">
    <location>
        <begin position="1"/>
        <end position="31"/>
    </location>
</feature>
<sequence length="213" mass="21088">MLRRRGVLLAPARLPALALALVLTGCTGSPAVPPEGPGTSTGASPTATDGTAGPSPSTSAGDPTSTPATGVDCERVEAAKDALDAAVREEMDRLDVGRDDPRAPSVAALVTTMRGQEYYAALVDATDGALRADARLAMDYYESLAAQVGSVDVGTGGAAEIAAALERVDALGADPDVVAAQQRVAQEVELACSDDAPAPDASAGTAAEAGTGG</sequence>
<name>A0A2S6ICX1_9ACTN</name>
<keyword evidence="2" id="KW-0732">Signal</keyword>
<gene>
    <name evidence="3" type="ORF">CLV92_1179</name>
</gene>
<dbReference type="AlphaFoldDB" id="A0A2S6ICX1"/>
<keyword evidence="4" id="KW-1185">Reference proteome</keyword>
<evidence type="ECO:0000313" key="3">
    <source>
        <dbReference type="EMBL" id="PPK92046.1"/>
    </source>
</evidence>
<proteinExistence type="predicted"/>
<organism evidence="3 4">
    <name type="scientific">Kineococcus xinjiangensis</name>
    <dbReference type="NCBI Taxonomy" id="512762"/>
    <lineage>
        <taxon>Bacteria</taxon>
        <taxon>Bacillati</taxon>
        <taxon>Actinomycetota</taxon>
        <taxon>Actinomycetes</taxon>
        <taxon>Kineosporiales</taxon>
        <taxon>Kineosporiaceae</taxon>
        <taxon>Kineococcus</taxon>
    </lineage>
</organism>
<feature type="region of interest" description="Disordered" evidence="1">
    <location>
        <begin position="30"/>
        <end position="72"/>
    </location>
</feature>
<evidence type="ECO:0000313" key="4">
    <source>
        <dbReference type="Proteomes" id="UP000239485"/>
    </source>
</evidence>
<reference evidence="3 4" key="1">
    <citation type="submission" date="2018-02" db="EMBL/GenBank/DDBJ databases">
        <title>Genomic Encyclopedia of Archaeal and Bacterial Type Strains, Phase II (KMG-II): from individual species to whole genera.</title>
        <authorList>
            <person name="Goeker M."/>
        </authorList>
    </citation>
    <scope>NUCLEOTIDE SEQUENCE [LARGE SCALE GENOMIC DNA]</scope>
    <source>
        <strain evidence="3 4">DSM 22857</strain>
    </source>
</reference>
<dbReference type="EMBL" id="PTJD01000017">
    <property type="protein sequence ID" value="PPK92046.1"/>
    <property type="molecule type" value="Genomic_DNA"/>
</dbReference>
<protein>
    <recommendedName>
        <fullName evidence="5">Lipoprotein</fullName>
    </recommendedName>
</protein>
<evidence type="ECO:0000256" key="2">
    <source>
        <dbReference type="SAM" id="SignalP"/>
    </source>
</evidence>
<evidence type="ECO:0000256" key="1">
    <source>
        <dbReference type="SAM" id="MobiDB-lite"/>
    </source>
</evidence>
<feature type="chain" id="PRO_5015466598" description="Lipoprotein" evidence="2">
    <location>
        <begin position="32"/>
        <end position="213"/>
    </location>
</feature>
<dbReference type="RefSeq" id="WP_104435220.1">
    <property type="nucleotide sequence ID" value="NZ_PTJD01000017.1"/>
</dbReference>
<dbReference type="PROSITE" id="PS51257">
    <property type="entry name" value="PROKAR_LIPOPROTEIN"/>
    <property type="match status" value="1"/>
</dbReference>
<accession>A0A2S6ICX1</accession>
<feature type="compositionally biased region" description="Polar residues" evidence="1">
    <location>
        <begin position="38"/>
        <end position="68"/>
    </location>
</feature>
<evidence type="ECO:0008006" key="5">
    <source>
        <dbReference type="Google" id="ProtNLM"/>
    </source>
</evidence>
<feature type="region of interest" description="Disordered" evidence="1">
    <location>
        <begin position="193"/>
        <end position="213"/>
    </location>
</feature>
<dbReference type="Proteomes" id="UP000239485">
    <property type="component" value="Unassembled WGS sequence"/>
</dbReference>
<comment type="caution">
    <text evidence="3">The sequence shown here is derived from an EMBL/GenBank/DDBJ whole genome shotgun (WGS) entry which is preliminary data.</text>
</comment>